<gene>
    <name evidence="3" type="ORF">FH969_06790</name>
</gene>
<evidence type="ECO:0000313" key="3">
    <source>
        <dbReference type="EMBL" id="TNU74907.1"/>
    </source>
</evidence>
<keyword evidence="2" id="KW-0812">Transmembrane</keyword>
<feature type="transmembrane region" description="Helical" evidence="2">
    <location>
        <begin position="278"/>
        <end position="295"/>
    </location>
</feature>
<dbReference type="Proteomes" id="UP000313849">
    <property type="component" value="Unassembled WGS sequence"/>
</dbReference>
<sequence>MTTPDQPDESTPRPAADETPESASTGSHSAPRPVPPIDDGSTPPPPSGPAEPAFGGATTPEGAGSGAHPTSDGGRGLGATDATAAGTAPARVSAFGGAARPSADGASADTHSGAGATTKLPVAETEPTGATVGATTPIATTGSTTAATTTGTETRPVETSTTQVVPPGRTVPLADEAALAGSTGGRLREQAAEKEPYPEEEWHEPPVKRTAAHLWSVLGILVAAPIAWFLLTDGALRTFWSLQAIDDKVNVAGLLSLAGGLVTLLVIALVTRASSLGTWIWGGVIALAGIGFLVFPREAMQWLRDHRDTFTGLNEGFGTNVYNYLLDTGRSGLLLTFGVVLLLLALVAHTTRRSGRNEGRIKAERAARGLD</sequence>
<evidence type="ECO:0000256" key="2">
    <source>
        <dbReference type="SAM" id="Phobius"/>
    </source>
</evidence>
<feature type="compositionally biased region" description="Low complexity" evidence="1">
    <location>
        <begin position="78"/>
        <end position="90"/>
    </location>
</feature>
<feature type="transmembrane region" description="Helical" evidence="2">
    <location>
        <begin position="212"/>
        <end position="231"/>
    </location>
</feature>
<evidence type="ECO:0000313" key="4">
    <source>
        <dbReference type="Proteomes" id="UP000313849"/>
    </source>
</evidence>
<dbReference type="OrthoDB" id="3256579at2"/>
<feature type="compositionally biased region" description="Pro residues" evidence="1">
    <location>
        <begin position="32"/>
        <end position="49"/>
    </location>
</feature>
<feature type="transmembrane region" description="Helical" evidence="2">
    <location>
        <begin position="251"/>
        <end position="271"/>
    </location>
</feature>
<name>A0A5C5BBI1_9MICO</name>
<dbReference type="RefSeq" id="WP_139986580.1">
    <property type="nucleotide sequence ID" value="NZ_VENP01000019.1"/>
</dbReference>
<keyword evidence="4" id="KW-1185">Reference proteome</keyword>
<dbReference type="EMBL" id="VENP01000019">
    <property type="protein sequence ID" value="TNU74907.1"/>
    <property type="molecule type" value="Genomic_DNA"/>
</dbReference>
<keyword evidence="2" id="KW-0472">Membrane</keyword>
<feature type="transmembrane region" description="Helical" evidence="2">
    <location>
        <begin position="332"/>
        <end position="351"/>
    </location>
</feature>
<comment type="caution">
    <text evidence="3">The sequence shown here is derived from an EMBL/GenBank/DDBJ whole genome shotgun (WGS) entry which is preliminary data.</text>
</comment>
<keyword evidence="2" id="KW-1133">Transmembrane helix</keyword>
<dbReference type="AlphaFoldDB" id="A0A5C5BBI1"/>
<accession>A0A5C5BBI1</accession>
<protein>
    <submittedName>
        <fullName evidence="3">Uncharacterized protein</fullName>
    </submittedName>
</protein>
<feature type="region of interest" description="Disordered" evidence="1">
    <location>
        <begin position="1"/>
        <end position="168"/>
    </location>
</feature>
<evidence type="ECO:0000256" key="1">
    <source>
        <dbReference type="SAM" id="MobiDB-lite"/>
    </source>
</evidence>
<proteinExistence type="predicted"/>
<reference evidence="3 4" key="1">
    <citation type="submission" date="2019-06" db="EMBL/GenBank/DDBJ databases">
        <title>Draft genome sequence of Miniimonas arenae KCTC 19750T isolated from sea sand.</title>
        <authorList>
            <person name="Park S.-J."/>
        </authorList>
    </citation>
    <scope>NUCLEOTIDE SEQUENCE [LARGE SCALE GENOMIC DNA]</scope>
    <source>
        <strain evidence="3 4">KCTC 19750</strain>
    </source>
</reference>
<feature type="compositionally biased region" description="Low complexity" evidence="1">
    <location>
        <begin position="134"/>
        <end position="162"/>
    </location>
</feature>
<organism evidence="3 4">
    <name type="scientific">Miniimonas arenae</name>
    <dbReference type="NCBI Taxonomy" id="676201"/>
    <lineage>
        <taxon>Bacteria</taxon>
        <taxon>Bacillati</taxon>
        <taxon>Actinomycetota</taxon>
        <taxon>Actinomycetes</taxon>
        <taxon>Micrococcales</taxon>
        <taxon>Beutenbergiaceae</taxon>
        <taxon>Miniimonas</taxon>
    </lineage>
</organism>